<dbReference type="RefSeq" id="WP_377768038.1">
    <property type="nucleotide sequence ID" value="NZ_JBHULB010000079.1"/>
</dbReference>
<dbReference type="Proteomes" id="UP001597526">
    <property type="component" value="Unassembled WGS sequence"/>
</dbReference>
<evidence type="ECO:0000313" key="2">
    <source>
        <dbReference type="Proteomes" id="UP001597526"/>
    </source>
</evidence>
<gene>
    <name evidence="1" type="ORF">ACFSQJ_16355</name>
</gene>
<accession>A0ABW5N024</accession>
<keyword evidence="2" id="KW-1185">Reference proteome</keyword>
<dbReference type="EMBL" id="JBHULB010000079">
    <property type="protein sequence ID" value="MFD2588509.1"/>
    <property type="molecule type" value="Genomic_DNA"/>
</dbReference>
<reference evidence="2" key="1">
    <citation type="journal article" date="2019" name="Int. J. Syst. Evol. Microbiol.">
        <title>The Global Catalogue of Microorganisms (GCM) 10K type strain sequencing project: providing services to taxonomists for standard genome sequencing and annotation.</title>
        <authorList>
            <consortium name="The Broad Institute Genomics Platform"/>
            <consortium name="The Broad Institute Genome Sequencing Center for Infectious Disease"/>
            <person name="Wu L."/>
            <person name="Ma J."/>
        </authorList>
    </citation>
    <scope>NUCLEOTIDE SEQUENCE [LARGE SCALE GENOMIC DNA]</scope>
    <source>
        <strain evidence="2">KCTC 52368</strain>
    </source>
</reference>
<name>A0ABW5N024_9FLAO</name>
<proteinExistence type="predicted"/>
<organism evidence="1 2">
    <name type="scientific">Croceitalea marina</name>
    <dbReference type="NCBI Taxonomy" id="1775166"/>
    <lineage>
        <taxon>Bacteria</taxon>
        <taxon>Pseudomonadati</taxon>
        <taxon>Bacteroidota</taxon>
        <taxon>Flavobacteriia</taxon>
        <taxon>Flavobacteriales</taxon>
        <taxon>Flavobacteriaceae</taxon>
        <taxon>Croceitalea</taxon>
    </lineage>
</organism>
<evidence type="ECO:0000313" key="1">
    <source>
        <dbReference type="EMBL" id="MFD2588509.1"/>
    </source>
</evidence>
<sequence>MTKSFPKVEELKKGIKMFQNAFKFNGDLKQFIDSESHFERLIQKKEIDHMKMENEFFKFIVEKELKYYEIK</sequence>
<protein>
    <submittedName>
        <fullName evidence="1">Uncharacterized protein</fullName>
    </submittedName>
</protein>
<comment type="caution">
    <text evidence="1">The sequence shown here is derived from an EMBL/GenBank/DDBJ whole genome shotgun (WGS) entry which is preliminary data.</text>
</comment>